<accession>A0A8S2EZI2</accession>
<evidence type="ECO:0000313" key="1">
    <source>
        <dbReference type="EMBL" id="CAF1355198.1"/>
    </source>
</evidence>
<comment type="caution">
    <text evidence="1">The sequence shown here is derived from an EMBL/GenBank/DDBJ whole genome shotgun (WGS) entry which is preliminary data.</text>
</comment>
<proteinExistence type="predicted"/>
<dbReference type="Proteomes" id="UP000682733">
    <property type="component" value="Unassembled WGS sequence"/>
</dbReference>
<organism evidence="1 3">
    <name type="scientific">Didymodactylos carnosus</name>
    <dbReference type="NCBI Taxonomy" id="1234261"/>
    <lineage>
        <taxon>Eukaryota</taxon>
        <taxon>Metazoa</taxon>
        <taxon>Spiralia</taxon>
        <taxon>Gnathifera</taxon>
        <taxon>Rotifera</taxon>
        <taxon>Eurotatoria</taxon>
        <taxon>Bdelloidea</taxon>
        <taxon>Philodinida</taxon>
        <taxon>Philodinidae</taxon>
        <taxon>Didymodactylos</taxon>
    </lineage>
</organism>
<dbReference type="AlphaFoldDB" id="A0A8S2EZI2"/>
<protein>
    <submittedName>
        <fullName evidence="1">Uncharacterized protein</fullName>
    </submittedName>
</protein>
<name>A0A8S2EZI2_9BILA</name>
<sequence>MTESSDYVENDVNLELNETANSDNEQNSIEEGKHVVVTQKQNSITHRKIKGVFRKERLSLKKYSSWLEEVKSDSTKSGCKAYSKQFSVKNGAKADVNKHMNGNIHQLSMKTFGRNPLITPSAVPSTELDKISAAEDAFVYHNVKHGHSYVSQECTISVPKTIFESSSSVAKSIRRGNTKSRAIACNVLESFFTGTLIDELLETRFYSLSFDASNKGNCKTYPFSVQFFSDIDVKTGMVEFIEDSHETAADVFSNACKIINDYGLKMENLTSVGVDNTNVN</sequence>
<dbReference type="Proteomes" id="UP000677228">
    <property type="component" value="Unassembled WGS sequence"/>
</dbReference>
<evidence type="ECO:0000313" key="2">
    <source>
        <dbReference type="EMBL" id="CAF4165485.1"/>
    </source>
</evidence>
<dbReference type="EMBL" id="CAJOBA010044558">
    <property type="protein sequence ID" value="CAF4165485.1"/>
    <property type="molecule type" value="Genomic_DNA"/>
</dbReference>
<dbReference type="PANTHER" id="PTHR37162:SF1">
    <property type="entry name" value="BED-TYPE DOMAIN-CONTAINING PROTEIN"/>
    <property type="match status" value="1"/>
</dbReference>
<gene>
    <name evidence="1" type="ORF">OVA965_LOCUS30986</name>
    <name evidence="2" type="ORF">TMI583_LOCUS31800</name>
</gene>
<evidence type="ECO:0000313" key="3">
    <source>
        <dbReference type="Proteomes" id="UP000677228"/>
    </source>
</evidence>
<dbReference type="PANTHER" id="PTHR37162">
    <property type="entry name" value="HAT FAMILY DIMERISATION DOMAINCONTAINING PROTEIN-RELATED"/>
    <property type="match status" value="1"/>
</dbReference>
<reference evidence="1" key="1">
    <citation type="submission" date="2021-02" db="EMBL/GenBank/DDBJ databases">
        <authorList>
            <person name="Nowell W R."/>
        </authorList>
    </citation>
    <scope>NUCLEOTIDE SEQUENCE</scope>
</reference>
<dbReference type="EMBL" id="CAJNOK010022916">
    <property type="protein sequence ID" value="CAF1355198.1"/>
    <property type="molecule type" value="Genomic_DNA"/>
</dbReference>